<dbReference type="Proteomes" id="UP000009005">
    <property type="component" value="Chromosome"/>
</dbReference>
<gene>
    <name evidence="1" type="ordered locus">WEN_01825</name>
</gene>
<dbReference type="RefSeq" id="WP_014849868.1">
    <property type="nucleotide sequence ID" value="NC_018149.1"/>
</dbReference>
<dbReference type="STRING" id="1197325.WEN_01825"/>
<dbReference type="PATRIC" id="fig|1197325.3.peg.395"/>
<sequence length="202" mass="22149">MDSFMRVISGILCGVGGAGGISPIVYATASQSSFETLWRQVVDDSGPIISCDDSGGKYQVTVTMAKNNAEDMGSNLTLKVSMMKTRGNSWQEVWKKGGDASGTDVWSEWTLKLEGGKIERIQYKEVSRRGDLMVQKCEFKNGRLVVSGVKDGNKDIKAEEMKLRIDDCKGWIFSKKCSIKLSSGGDLSWGTVIVPTVTYYAF</sequence>
<evidence type="ECO:0000313" key="2">
    <source>
        <dbReference type="Proteomes" id="UP000009005"/>
    </source>
</evidence>
<reference evidence="1 2" key="1">
    <citation type="journal article" date="2012" name="J. Bacteriol.">
        <title>Complete genome sequence of Mycoplasma wenyonii strain Massachusetts.</title>
        <authorList>
            <person name="Dos Santos A.P."/>
            <person name="Guimaraes A.M."/>
            <person name="do Nascimento N.C."/>
            <person name="Sanmiguel P.J."/>
            <person name="Messick J.B."/>
        </authorList>
    </citation>
    <scope>NUCLEOTIDE SEQUENCE [LARGE SCALE GENOMIC DNA]</scope>
    <source>
        <strain evidence="1 2">Massachusetts</strain>
    </source>
</reference>
<proteinExistence type="predicted"/>
<dbReference type="KEGG" id="mwe:WEN_01825"/>
<accession>I6Z6E5</accession>
<name>I6Z6E5_MYCWM</name>
<evidence type="ECO:0000313" key="1">
    <source>
        <dbReference type="EMBL" id="AFN65158.1"/>
    </source>
</evidence>
<protein>
    <submittedName>
        <fullName evidence="1">Uncharacterized protein</fullName>
    </submittedName>
</protein>
<dbReference type="HOGENOM" id="CLU_1353450_0_0_14"/>
<organism evidence="1 2">
    <name type="scientific">Mycoplasma wenyonii (strain Massachusetts)</name>
    <name type="common">Eperythrozoon wenyonii</name>
    <dbReference type="NCBI Taxonomy" id="1197325"/>
    <lineage>
        <taxon>Bacteria</taxon>
        <taxon>Bacillati</taxon>
        <taxon>Mycoplasmatota</taxon>
        <taxon>Mollicutes</taxon>
        <taxon>Mycoplasmataceae</taxon>
        <taxon>Mycoplasma</taxon>
    </lineage>
</organism>
<dbReference type="AlphaFoldDB" id="I6Z6E5"/>
<dbReference type="EMBL" id="CP003703">
    <property type="protein sequence ID" value="AFN65158.1"/>
    <property type="molecule type" value="Genomic_DNA"/>
</dbReference>
<keyword evidence="2" id="KW-1185">Reference proteome</keyword>